<dbReference type="Proteomes" id="UP000593567">
    <property type="component" value="Unassembled WGS sequence"/>
</dbReference>
<organism evidence="1 2">
    <name type="scientific">Bugula neritina</name>
    <name type="common">Brown bryozoan</name>
    <name type="synonym">Sertularia neritina</name>
    <dbReference type="NCBI Taxonomy" id="10212"/>
    <lineage>
        <taxon>Eukaryota</taxon>
        <taxon>Metazoa</taxon>
        <taxon>Spiralia</taxon>
        <taxon>Lophotrochozoa</taxon>
        <taxon>Bryozoa</taxon>
        <taxon>Gymnolaemata</taxon>
        <taxon>Cheilostomatida</taxon>
        <taxon>Flustrina</taxon>
        <taxon>Buguloidea</taxon>
        <taxon>Bugulidae</taxon>
        <taxon>Bugula</taxon>
    </lineage>
</organism>
<protein>
    <submittedName>
        <fullName evidence="1">Uncharacterized protein</fullName>
    </submittedName>
</protein>
<dbReference type="AlphaFoldDB" id="A0A7J7KS34"/>
<dbReference type="EMBL" id="VXIV02000090">
    <property type="protein sequence ID" value="KAF6040984.1"/>
    <property type="molecule type" value="Genomic_DNA"/>
</dbReference>
<comment type="caution">
    <text evidence="1">The sequence shown here is derived from an EMBL/GenBank/DDBJ whole genome shotgun (WGS) entry which is preliminary data.</text>
</comment>
<accession>A0A7J7KS34</accession>
<keyword evidence="2" id="KW-1185">Reference proteome</keyword>
<name>A0A7J7KS34_BUGNE</name>
<sequence>MIRRKTVLEVHILVDDGKQIYLQNETMFQATKLAFHREVDKIGLTYNHEKQFYIESSEFTGDLKCYESTIPKGGRCLYVKMISKIPCQNESSPPVSCYVDVVRDLKDKTCINACLNGKLVLLPVKEFENMYMKLTVVLRSGPV</sequence>
<reference evidence="1" key="1">
    <citation type="submission" date="2020-06" db="EMBL/GenBank/DDBJ databases">
        <title>Draft genome of Bugula neritina, a colonial animal packing powerful symbionts and potential medicines.</title>
        <authorList>
            <person name="Rayko M."/>
        </authorList>
    </citation>
    <scope>NUCLEOTIDE SEQUENCE [LARGE SCALE GENOMIC DNA]</scope>
    <source>
        <strain evidence="1">Kwan_BN1</strain>
    </source>
</reference>
<dbReference type="OrthoDB" id="3213154at2759"/>
<gene>
    <name evidence="1" type="ORF">EB796_000701</name>
</gene>
<proteinExistence type="predicted"/>
<evidence type="ECO:0000313" key="2">
    <source>
        <dbReference type="Proteomes" id="UP000593567"/>
    </source>
</evidence>
<evidence type="ECO:0000313" key="1">
    <source>
        <dbReference type="EMBL" id="KAF6040984.1"/>
    </source>
</evidence>